<gene>
    <name evidence="2" type="ORF">ACAT0790_LOCUS11727</name>
</gene>
<name>A0A7S1LP74_ALECA</name>
<reference evidence="2" key="1">
    <citation type="submission" date="2021-01" db="EMBL/GenBank/DDBJ databases">
        <authorList>
            <person name="Corre E."/>
            <person name="Pelletier E."/>
            <person name="Niang G."/>
            <person name="Scheremetjew M."/>
            <person name="Finn R."/>
            <person name="Kale V."/>
            <person name="Holt S."/>
            <person name="Cochrane G."/>
            <person name="Meng A."/>
            <person name="Brown T."/>
            <person name="Cohen L."/>
        </authorList>
    </citation>
    <scope>NUCLEOTIDE SEQUENCE</scope>
    <source>
        <strain evidence="2">OF101</strain>
    </source>
</reference>
<proteinExistence type="predicted"/>
<evidence type="ECO:0000256" key="1">
    <source>
        <dbReference type="SAM" id="SignalP"/>
    </source>
</evidence>
<keyword evidence="1" id="KW-0732">Signal</keyword>
<evidence type="ECO:0000313" key="2">
    <source>
        <dbReference type="EMBL" id="CAD9109655.1"/>
    </source>
</evidence>
<organism evidence="2">
    <name type="scientific">Alexandrium catenella</name>
    <name type="common">Red tide dinoflagellate</name>
    <name type="synonym">Gonyaulax catenella</name>
    <dbReference type="NCBI Taxonomy" id="2925"/>
    <lineage>
        <taxon>Eukaryota</taxon>
        <taxon>Sar</taxon>
        <taxon>Alveolata</taxon>
        <taxon>Dinophyceae</taxon>
        <taxon>Gonyaulacales</taxon>
        <taxon>Pyrocystaceae</taxon>
        <taxon>Alexandrium</taxon>
    </lineage>
</organism>
<dbReference type="AlphaFoldDB" id="A0A7S1LP74"/>
<feature type="signal peptide" evidence="1">
    <location>
        <begin position="1"/>
        <end position="20"/>
    </location>
</feature>
<sequence length="187" mass="19991">MQMSGFACALLCQLLLLAGASRSILRSAPDVASRVAAEYQQNIQIHDGFLSQEQQDIEQEKEVMGHRTRALATGKWVVALDHDEKTKMLVQMRAGTSQPSIRDPCSSISCGSLVCPAGFVPTSVEGHCCPYCVNPNIKIEPEVQGATGGSGGVASAFCKDVWCFPTMCARPLQNPSTTNGQCCPICP</sequence>
<feature type="chain" id="PRO_5030957244" evidence="1">
    <location>
        <begin position="21"/>
        <end position="187"/>
    </location>
</feature>
<accession>A0A7S1LP74</accession>
<protein>
    <submittedName>
        <fullName evidence="2">Uncharacterized protein</fullName>
    </submittedName>
</protein>
<dbReference type="EMBL" id="HBGE01019551">
    <property type="protein sequence ID" value="CAD9109655.1"/>
    <property type="molecule type" value="Transcribed_RNA"/>
</dbReference>